<feature type="transmembrane region" description="Helical" evidence="13">
    <location>
        <begin position="104"/>
        <end position="122"/>
    </location>
</feature>
<dbReference type="GO" id="GO:0016126">
    <property type="term" value="P:sterol biosynthetic process"/>
    <property type="evidence" value="ECO:0007669"/>
    <property type="project" value="UniProtKB-KW"/>
</dbReference>
<evidence type="ECO:0000256" key="3">
    <source>
        <dbReference type="ARBA" id="ARBA00022516"/>
    </source>
</evidence>
<protein>
    <submittedName>
        <fullName evidence="14">Erg28 family protein</fullName>
    </submittedName>
</protein>
<dbReference type="PANTHER" id="PTHR15451:SF19">
    <property type="entry name" value="ERGOSTEROL BIOSYNTHETIC PROTEIN 28 HOMOLOG"/>
    <property type="match status" value="1"/>
</dbReference>
<keyword evidence="11" id="KW-1207">Sterol metabolism</keyword>
<dbReference type="GO" id="GO:0005783">
    <property type="term" value="C:endoplasmic reticulum"/>
    <property type="evidence" value="ECO:0000318"/>
    <property type="project" value="GO_Central"/>
</dbReference>
<comment type="subcellular location">
    <subcellularLocation>
        <location evidence="1">Endoplasmic reticulum membrane</location>
        <topology evidence="1">Multi-pass membrane protein</topology>
    </subcellularLocation>
</comment>
<proteinExistence type="inferred from homology"/>
<comment type="caution">
    <text evidence="14">The sequence shown here is derived from an EMBL/GenBank/DDBJ whole genome shotgun (WGS) entry which is preliminary data.</text>
</comment>
<accession>Q54UK5</accession>
<keyword evidence="5" id="KW-0256">Endoplasmic reticulum</keyword>
<keyword evidence="4 13" id="KW-0812">Transmembrane</keyword>
<evidence type="ECO:0000256" key="6">
    <source>
        <dbReference type="ARBA" id="ARBA00022955"/>
    </source>
</evidence>
<keyword evidence="9" id="KW-0443">Lipid metabolism</keyword>
<dbReference type="GO" id="GO:0005789">
    <property type="term" value="C:endoplasmic reticulum membrane"/>
    <property type="evidence" value="ECO:0007669"/>
    <property type="project" value="UniProtKB-SubCell"/>
</dbReference>
<keyword evidence="15" id="KW-1185">Reference proteome</keyword>
<dbReference type="HOGENOM" id="CLU_2019529_0_0_1"/>
<evidence type="ECO:0000256" key="4">
    <source>
        <dbReference type="ARBA" id="ARBA00022692"/>
    </source>
</evidence>
<keyword evidence="3" id="KW-0444">Lipid biosynthesis</keyword>
<evidence type="ECO:0000256" key="2">
    <source>
        <dbReference type="ARBA" id="ARBA00005377"/>
    </source>
</evidence>
<evidence type="ECO:0000256" key="8">
    <source>
        <dbReference type="ARBA" id="ARBA00023011"/>
    </source>
</evidence>
<keyword evidence="7 13" id="KW-1133">Transmembrane helix</keyword>
<dbReference type="Pfam" id="PF03694">
    <property type="entry name" value="Erg28"/>
    <property type="match status" value="1"/>
</dbReference>
<gene>
    <name evidence="14" type="ORF">DDB_G0281021</name>
</gene>
<dbReference type="EMBL" id="AAFI02000040">
    <property type="protein sequence ID" value="EAL66807.1"/>
    <property type="molecule type" value="Genomic_DNA"/>
</dbReference>
<keyword evidence="8" id="KW-0756">Sterol biosynthesis</keyword>
<dbReference type="Proteomes" id="UP000002195">
    <property type="component" value="Unassembled WGS sequence"/>
</dbReference>
<name>Q54UK5_DICDI</name>
<evidence type="ECO:0000256" key="7">
    <source>
        <dbReference type="ARBA" id="ARBA00022989"/>
    </source>
</evidence>
<keyword evidence="12" id="KW-0753">Steroid metabolism</keyword>
<evidence type="ECO:0000256" key="10">
    <source>
        <dbReference type="ARBA" id="ARBA00023136"/>
    </source>
</evidence>
<dbReference type="RefSeq" id="XP_640771.1">
    <property type="nucleotide sequence ID" value="XM_635679.1"/>
</dbReference>
<comment type="similarity">
    <text evidence="2">Belongs to the ERG28 family.</text>
</comment>
<dbReference type="GO" id="GO:0030674">
    <property type="term" value="F:protein-macromolecule adaptor activity"/>
    <property type="evidence" value="ECO:0000318"/>
    <property type="project" value="GO_Central"/>
</dbReference>
<evidence type="ECO:0000256" key="1">
    <source>
        <dbReference type="ARBA" id="ARBA00004477"/>
    </source>
</evidence>
<evidence type="ECO:0000256" key="13">
    <source>
        <dbReference type="SAM" id="Phobius"/>
    </source>
</evidence>
<dbReference type="GeneID" id="8622824"/>
<evidence type="ECO:0000256" key="12">
    <source>
        <dbReference type="ARBA" id="ARBA00023221"/>
    </source>
</evidence>
<sequence length="124" mass="14679">MQLLQYFLFFIGCFRLFCSFKFLINPVSIFSYAYPNVKKEVFLGLFSRIAFLWFFTTGSMAIACSQDIENKTLFFFTWMTFVYGLGHHVVEYLYFRTTEIKNNLVQFSLAFPLIIIMGSIMISW</sequence>
<dbReference type="dictyBase" id="DDB_G0281021"/>
<evidence type="ECO:0000256" key="9">
    <source>
        <dbReference type="ARBA" id="ARBA00023098"/>
    </source>
</evidence>
<dbReference type="InterPro" id="IPR005352">
    <property type="entry name" value="Erg28"/>
</dbReference>
<evidence type="ECO:0000313" key="14">
    <source>
        <dbReference type="EMBL" id="EAL66807.1"/>
    </source>
</evidence>
<feature type="transmembrane region" description="Helical" evidence="13">
    <location>
        <begin position="75"/>
        <end position="95"/>
    </location>
</feature>
<dbReference type="InParanoid" id="Q54UK5"/>
<reference evidence="14 15" key="1">
    <citation type="journal article" date="2005" name="Nature">
        <title>The genome of the social amoeba Dictyostelium discoideum.</title>
        <authorList>
            <consortium name="The Dictyostelium discoideum Sequencing Consortium"/>
            <person name="Eichinger L."/>
            <person name="Pachebat J.A."/>
            <person name="Glockner G."/>
            <person name="Rajandream M.A."/>
            <person name="Sucgang R."/>
            <person name="Berriman M."/>
            <person name="Song J."/>
            <person name="Olsen R."/>
            <person name="Szafranski K."/>
            <person name="Xu Q."/>
            <person name="Tunggal B."/>
            <person name="Kummerfeld S."/>
            <person name="Madera M."/>
            <person name="Konfortov B.A."/>
            <person name="Rivero F."/>
            <person name="Bankier A.T."/>
            <person name="Lehmann R."/>
            <person name="Hamlin N."/>
            <person name="Davies R."/>
            <person name="Gaudet P."/>
            <person name="Fey P."/>
            <person name="Pilcher K."/>
            <person name="Chen G."/>
            <person name="Saunders D."/>
            <person name="Sodergren E."/>
            <person name="Davis P."/>
            <person name="Kerhornou A."/>
            <person name="Nie X."/>
            <person name="Hall N."/>
            <person name="Anjard C."/>
            <person name="Hemphill L."/>
            <person name="Bason N."/>
            <person name="Farbrother P."/>
            <person name="Desany B."/>
            <person name="Just E."/>
            <person name="Morio T."/>
            <person name="Rost R."/>
            <person name="Churcher C."/>
            <person name="Cooper J."/>
            <person name="Haydock S."/>
            <person name="van Driessche N."/>
            <person name="Cronin A."/>
            <person name="Goodhead I."/>
            <person name="Muzny D."/>
            <person name="Mourier T."/>
            <person name="Pain A."/>
            <person name="Lu M."/>
            <person name="Harper D."/>
            <person name="Lindsay R."/>
            <person name="Hauser H."/>
            <person name="James K."/>
            <person name="Quiles M."/>
            <person name="Madan Babu M."/>
            <person name="Saito T."/>
            <person name="Buchrieser C."/>
            <person name="Wardroper A."/>
            <person name="Felder M."/>
            <person name="Thangavelu M."/>
            <person name="Johnson D."/>
            <person name="Knights A."/>
            <person name="Loulseged H."/>
            <person name="Mungall K."/>
            <person name="Oliver K."/>
            <person name="Price C."/>
            <person name="Quail M.A."/>
            <person name="Urushihara H."/>
            <person name="Hernandez J."/>
            <person name="Rabbinowitsch E."/>
            <person name="Steffen D."/>
            <person name="Sanders M."/>
            <person name="Ma J."/>
            <person name="Kohara Y."/>
            <person name="Sharp S."/>
            <person name="Simmonds M."/>
            <person name="Spiegler S."/>
            <person name="Tivey A."/>
            <person name="Sugano S."/>
            <person name="White B."/>
            <person name="Walker D."/>
            <person name="Woodward J."/>
            <person name="Winckler T."/>
            <person name="Tanaka Y."/>
            <person name="Shaulsky G."/>
            <person name="Schleicher M."/>
            <person name="Weinstock G."/>
            <person name="Rosenthal A."/>
            <person name="Cox E.C."/>
            <person name="Chisholm R.L."/>
            <person name="Gibbs R."/>
            <person name="Loomis W.F."/>
            <person name="Platzer M."/>
            <person name="Kay R.R."/>
            <person name="Williams J."/>
            <person name="Dear P.H."/>
            <person name="Noegel A.A."/>
            <person name="Barrell B."/>
            <person name="Kuspa A."/>
        </authorList>
    </citation>
    <scope>NUCLEOTIDE SEQUENCE [LARGE SCALE GENOMIC DNA]</scope>
    <source>
        <strain evidence="14 15">AX4</strain>
    </source>
</reference>
<dbReference type="KEGG" id="ddi:DDB_G0281021"/>
<feature type="transmembrane region" description="Helical" evidence="13">
    <location>
        <begin position="45"/>
        <end position="63"/>
    </location>
</feature>
<organism evidence="14 15">
    <name type="scientific">Dictyostelium discoideum</name>
    <name type="common">Social amoeba</name>
    <dbReference type="NCBI Taxonomy" id="44689"/>
    <lineage>
        <taxon>Eukaryota</taxon>
        <taxon>Amoebozoa</taxon>
        <taxon>Evosea</taxon>
        <taxon>Eumycetozoa</taxon>
        <taxon>Dictyostelia</taxon>
        <taxon>Dictyosteliales</taxon>
        <taxon>Dictyosteliaceae</taxon>
        <taxon>Dictyostelium</taxon>
    </lineage>
</organism>
<dbReference type="PhylomeDB" id="Q54UK5"/>
<keyword evidence="10 13" id="KW-0472">Membrane</keyword>
<dbReference type="AlphaFoldDB" id="Q54UK5"/>
<dbReference type="VEuPathDB" id="AmoebaDB:DDB_G0281021"/>
<dbReference type="PANTHER" id="PTHR15451">
    <property type="entry name" value="ERGOSTEROL BIOSYNTHETIC PROTEIN 28-RELATED"/>
    <property type="match status" value="1"/>
</dbReference>
<dbReference type="FunCoup" id="Q54UK5">
    <property type="interactions" value="3"/>
</dbReference>
<feature type="transmembrane region" description="Helical" evidence="13">
    <location>
        <begin position="6"/>
        <end position="24"/>
    </location>
</feature>
<evidence type="ECO:0000256" key="5">
    <source>
        <dbReference type="ARBA" id="ARBA00022824"/>
    </source>
</evidence>
<keyword evidence="6" id="KW-0752">Steroid biosynthesis</keyword>
<evidence type="ECO:0000256" key="11">
    <source>
        <dbReference type="ARBA" id="ARBA00023166"/>
    </source>
</evidence>
<evidence type="ECO:0000313" key="15">
    <source>
        <dbReference type="Proteomes" id="UP000002195"/>
    </source>
</evidence>
<dbReference type="PaxDb" id="44689-DDB0302648"/>